<dbReference type="EMBL" id="CP054698">
    <property type="protein sequence ID" value="QMS89351.1"/>
    <property type="molecule type" value="Genomic_DNA"/>
</dbReference>
<sequence>MAKKKLWLLWRQLILELSENPYLIILIIYIKLPYHTSAIALACLTQRYTRHFTLLSDRYNSLTTRLATY</sequence>
<name>A0A7D7LF95_9NOSO</name>
<protein>
    <submittedName>
        <fullName evidence="2">Uncharacterized protein</fullName>
    </submittedName>
</protein>
<dbReference type="Proteomes" id="UP000514713">
    <property type="component" value="Chromosome"/>
</dbReference>
<accession>A0A7D7LF95</accession>
<gene>
    <name evidence="2" type="ORF">HUN01_17840</name>
</gene>
<evidence type="ECO:0000256" key="1">
    <source>
        <dbReference type="SAM" id="Phobius"/>
    </source>
</evidence>
<reference evidence="3" key="1">
    <citation type="submission" date="2020-06" db="EMBL/GenBank/DDBJ databases">
        <title>Nostoc edaphicum CCNP1411 genome.</title>
        <authorList>
            <person name="Fidor A."/>
            <person name="Grabski M."/>
            <person name="Gawor J."/>
            <person name="Gromadka R."/>
            <person name="Wegrzyn G."/>
            <person name="Mazur-Marzec H."/>
        </authorList>
    </citation>
    <scope>NUCLEOTIDE SEQUENCE [LARGE SCALE GENOMIC DNA]</scope>
    <source>
        <strain evidence="3">CCNP1411</strain>
    </source>
</reference>
<keyword evidence="1" id="KW-1133">Transmembrane helix</keyword>
<dbReference type="RefSeq" id="WP_181932975.1">
    <property type="nucleotide sequence ID" value="NZ_CP054698.1"/>
</dbReference>
<feature type="transmembrane region" description="Helical" evidence="1">
    <location>
        <begin position="20"/>
        <end position="44"/>
    </location>
</feature>
<dbReference type="AlphaFoldDB" id="A0A7D7LF95"/>
<keyword evidence="1" id="KW-0812">Transmembrane</keyword>
<keyword evidence="3" id="KW-1185">Reference proteome</keyword>
<organism evidence="2 3">
    <name type="scientific">Nostoc edaphicum CCNP1411</name>
    <dbReference type="NCBI Taxonomy" id="1472755"/>
    <lineage>
        <taxon>Bacteria</taxon>
        <taxon>Bacillati</taxon>
        <taxon>Cyanobacteriota</taxon>
        <taxon>Cyanophyceae</taxon>
        <taxon>Nostocales</taxon>
        <taxon>Nostocaceae</taxon>
        <taxon>Nostoc</taxon>
    </lineage>
</organism>
<dbReference type="KEGG" id="ned:HUN01_17840"/>
<evidence type="ECO:0000313" key="2">
    <source>
        <dbReference type="EMBL" id="QMS89351.1"/>
    </source>
</evidence>
<proteinExistence type="predicted"/>
<evidence type="ECO:0000313" key="3">
    <source>
        <dbReference type="Proteomes" id="UP000514713"/>
    </source>
</evidence>
<keyword evidence="1" id="KW-0472">Membrane</keyword>